<comment type="caution">
    <text evidence="2">The sequence shown here is derived from an EMBL/GenBank/DDBJ whole genome shotgun (WGS) entry which is preliminary data.</text>
</comment>
<gene>
    <name evidence="2" type="ORF">FE257_008923</name>
</gene>
<protein>
    <recommendedName>
        <fullName evidence="4">Secreted protein</fullName>
    </recommendedName>
</protein>
<reference evidence="2" key="2">
    <citation type="submission" date="2020-02" db="EMBL/GenBank/DDBJ databases">
        <authorList>
            <person name="Gilchrist C.L.M."/>
            <person name="Chooi Y.-H."/>
        </authorList>
    </citation>
    <scope>NUCLEOTIDE SEQUENCE</scope>
    <source>
        <strain evidence="2">MST-FP2251</strain>
    </source>
</reference>
<feature type="signal peptide" evidence="1">
    <location>
        <begin position="1"/>
        <end position="37"/>
    </location>
</feature>
<dbReference type="Proteomes" id="UP001194746">
    <property type="component" value="Unassembled WGS sequence"/>
</dbReference>
<evidence type="ECO:0000256" key="1">
    <source>
        <dbReference type="SAM" id="SignalP"/>
    </source>
</evidence>
<dbReference type="AlphaFoldDB" id="A0AAD4GYG0"/>
<feature type="chain" id="PRO_5041925872" description="Secreted protein" evidence="1">
    <location>
        <begin position="38"/>
        <end position="160"/>
    </location>
</feature>
<sequence>MGRSPVYGLKSGAPNTPLVQTLALVLVLDLCLGHVAASGPKATTPSTGSDDSDEQQVEIHPMADLETGRPPYAACYGNLTEHAVEINGIRKVVLVNGASSNAPPQDAYAEWLKRWRHRHQGDASSCTSEDCVDENAALVADESTDDLSQYVDDELVGSSR</sequence>
<evidence type="ECO:0008006" key="4">
    <source>
        <dbReference type="Google" id="ProtNLM"/>
    </source>
</evidence>
<evidence type="ECO:0000313" key="2">
    <source>
        <dbReference type="EMBL" id="KAF9893952.1"/>
    </source>
</evidence>
<proteinExistence type="predicted"/>
<evidence type="ECO:0000313" key="3">
    <source>
        <dbReference type="Proteomes" id="UP001194746"/>
    </source>
</evidence>
<reference evidence="2" key="1">
    <citation type="journal article" date="2019" name="Beilstein J. Org. Chem.">
        <title>Nanangenines: drimane sesquiterpenoids as the dominant metabolite cohort of a novel Australian fungus, Aspergillus nanangensis.</title>
        <authorList>
            <person name="Lacey H.J."/>
            <person name="Gilchrist C.L.M."/>
            <person name="Crombie A."/>
            <person name="Kalaitzis J.A."/>
            <person name="Vuong D."/>
            <person name="Rutledge P.J."/>
            <person name="Turner P."/>
            <person name="Pitt J.I."/>
            <person name="Lacey E."/>
            <person name="Chooi Y.H."/>
            <person name="Piggott A.M."/>
        </authorList>
    </citation>
    <scope>NUCLEOTIDE SEQUENCE</scope>
    <source>
        <strain evidence="2">MST-FP2251</strain>
    </source>
</reference>
<keyword evidence="1" id="KW-0732">Signal</keyword>
<accession>A0AAD4GYG0</accession>
<organism evidence="2 3">
    <name type="scientific">Aspergillus nanangensis</name>
    <dbReference type="NCBI Taxonomy" id="2582783"/>
    <lineage>
        <taxon>Eukaryota</taxon>
        <taxon>Fungi</taxon>
        <taxon>Dikarya</taxon>
        <taxon>Ascomycota</taxon>
        <taxon>Pezizomycotina</taxon>
        <taxon>Eurotiomycetes</taxon>
        <taxon>Eurotiomycetidae</taxon>
        <taxon>Eurotiales</taxon>
        <taxon>Aspergillaceae</taxon>
        <taxon>Aspergillus</taxon>
        <taxon>Aspergillus subgen. Circumdati</taxon>
    </lineage>
</organism>
<dbReference type="EMBL" id="VCAU01000005">
    <property type="protein sequence ID" value="KAF9893952.1"/>
    <property type="molecule type" value="Genomic_DNA"/>
</dbReference>
<keyword evidence="3" id="KW-1185">Reference proteome</keyword>
<name>A0AAD4GYG0_ASPNN</name>